<dbReference type="OrthoDB" id="3421991at2"/>
<comment type="caution">
    <text evidence="3">The sequence shown here is derived from an EMBL/GenBank/DDBJ whole genome shotgun (WGS) entry which is preliminary data.</text>
</comment>
<feature type="region of interest" description="Disordered" evidence="1">
    <location>
        <begin position="1"/>
        <end position="70"/>
    </location>
</feature>
<feature type="transmembrane region" description="Helical" evidence="2">
    <location>
        <begin position="82"/>
        <end position="102"/>
    </location>
</feature>
<dbReference type="Proteomes" id="UP000431901">
    <property type="component" value="Unassembled WGS sequence"/>
</dbReference>
<organism evidence="3 4">
    <name type="scientific">Actinomadura rayongensis</name>
    <dbReference type="NCBI Taxonomy" id="1429076"/>
    <lineage>
        <taxon>Bacteria</taxon>
        <taxon>Bacillati</taxon>
        <taxon>Actinomycetota</taxon>
        <taxon>Actinomycetes</taxon>
        <taxon>Streptosporangiales</taxon>
        <taxon>Thermomonosporaceae</taxon>
        <taxon>Actinomadura</taxon>
    </lineage>
</organism>
<feature type="compositionally biased region" description="Basic residues" evidence="1">
    <location>
        <begin position="14"/>
        <end position="26"/>
    </location>
</feature>
<evidence type="ECO:0000256" key="1">
    <source>
        <dbReference type="SAM" id="MobiDB-lite"/>
    </source>
</evidence>
<keyword evidence="4" id="KW-1185">Reference proteome</keyword>
<keyword evidence="2" id="KW-0472">Membrane</keyword>
<sequence length="314" mass="32351">MDDEDQGRGTARPRPARPTRPVRRAGPRRDAPARSARTRRATGQGRPKAPREKPRPAPAPAPPKAVRRPRRNTTLANLDHRLYFAAAAALLAVVVLLIAVVASGGDDPRRAAAPDPAARNVPEDGPSPASYSSTANTPAFAAIAQRSRDAAPLTAGEAFPSYAREIRTDGGARLTLRAKRLEGCPAAVWGGGFAADLARSGCTQAVRTLYTARDPKPGYALAVTVLNLAGAADADRLVRGLDAGRAAGFVRPLDGAAFGGGFSMARGLAVGHYAVIAWAERLDGSGDASDATLLALLIEGGKAPAALGRAADAG</sequence>
<name>A0A6I4W3W0_9ACTN</name>
<reference evidence="3 4" key="1">
    <citation type="submission" date="2019-12" db="EMBL/GenBank/DDBJ databases">
        <title>Nocardia macrotermitis sp. nov. and Nocardia aurantia sp. nov., isolated from the gut of the fungus growing-termite Macrotermes natalensis.</title>
        <authorList>
            <person name="Christine B."/>
            <person name="Rene B."/>
        </authorList>
    </citation>
    <scope>NUCLEOTIDE SEQUENCE [LARGE SCALE GENOMIC DNA]</scope>
    <source>
        <strain evidence="3 4">DSM 102126</strain>
    </source>
</reference>
<keyword evidence="2" id="KW-1133">Transmembrane helix</keyword>
<keyword evidence="2" id="KW-0812">Transmembrane</keyword>
<evidence type="ECO:0000313" key="4">
    <source>
        <dbReference type="Proteomes" id="UP000431901"/>
    </source>
</evidence>
<feature type="region of interest" description="Disordered" evidence="1">
    <location>
        <begin position="105"/>
        <end position="134"/>
    </location>
</feature>
<dbReference type="RefSeq" id="WP_161102173.1">
    <property type="nucleotide sequence ID" value="NZ_JBHLYI010000017.1"/>
</dbReference>
<proteinExistence type="predicted"/>
<accession>A0A6I4W3W0</accession>
<protein>
    <submittedName>
        <fullName evidence="3">Uncharacterized protein</fullName>
    </submittedName>
</protein>
<evidence type="ECO:0000313" key="3">
    <source>
        <dbReference type="EMBL" id="MXQ64108.1"/>
    </source>
</evidence>
<dbReference type="EMBL" id="WUTW01000001">
    <property type="protein sequence ID" value="MXQ64108.1"/>
    <property type="molecule type" value="Genomic_DNA"/>
</dbReference>
<gene>
    <name evidence="3" type="ORF">GQ466_08665</name>
</gene>
<dbReference type="AlphaFoldDB" id="A0A6I4W3W0"/>
<evidence type="ECO:0000256" key="2">
    <source>
        <dbReference type="SAM" id="Phobius"/>
    </source>
</evidence>